<gene>
    <name evidence="2" type="ORF">CPT_Miro142</name>
</gene>
<keyword evidence="1" id="KW-1133">Transmembrane helix</keyword>
<feature type="transmembrane region" description="Helical" evidence="1">
    <location>
        <begin position="6"/>
        <end position="25"/>
    </location>
</feature>
<keyword evidence="1" id="KW-0472">Membrane</keyword>
<reference evidence="2 3" key="1">
    <citation type="journal article" date="2015" name="Genome Announc.">
        <title>Complete Genome Sequence of Klebsiella pneumoniae Carbapenemase-Producing K. pneumoniae Myophage Miro.</title>
        <authorList>
            <person name="Mijalis E.M."/>
            <person name="Lessor L.E."/>
            <person name="Cahill J.L."/>
            <person name="Rasche E.S."/>
            <person name="Kuty Everett G.F."/>
        </authorList>
    </citation>
    <scope>NUCLEOTIDE SEQUENCE [LARGE SCALE GENOMIC DNA]</scope>
</reference>
<evidence type="ECO:0000256" key="1">
    <source>
        <dbReference type="SAM" id="Phobius"/>
    </source>
</evidence>
<sequence length="32" mass="3672">MSVGVQFTVLWILVILMGLVVALLYRKNKNDH</sequence>
<accession>A0A0K1LQ77</accession>
<name>A0A0K1LQ77_9CAUD</name>
<evidence type="ECO:0000313" key="2">
    <source>
        <dbReference type="EMBL" id="AKU44726.1"/>
    </source>
</evidence>
<evidence type="ECO:0000313" key="3">
    <source>
        <dbReference type="Proteomes" id="UP000222117"/>
    </source>
</evidence>
<protein>
    <submittedName>
        <fullName evidence="2">Uncharacterized protein</fullName>
    </submittedName>
</protein>
<organism evidence="2 3">
    <name type="scientific">Klebsiella phage Miro</name>
    <dbReference type="NCBI Taxonomy" id="1675608"/>
    <lineage>
        <taxon>Viruses</taxon>
        <taxon>Duplodnaviria</taxon>
        <taxon>Heunggongvirae</taxon>
        <taxon>Uroviricota</taxon>
        <taxon>Caudoviricetes</taxon>
        <taxon>Pantevenvirales</taxon>
        <taxon>Straboviridae</taxon>
        <taxon>Slopekvirus</taxon>
        <taxon>Klebsiella virus Miro</taxon>
    </lineage>
</organism>
<dbReference type="Proteomes" id="UP000222117">
    <property type="component" value="Segment"/>
</dbReference>
<proteinExistence type="predicted"/>
<keyword evidence="1" id="KW-0812">Transmembrane</keyword>
<dbReference type="EMBL" id="KT001919">
    <property type="protein sequence ID" value="AKU44726.1"/>
    <property type="molecule type" value="Genomic_DNA"/>
</dbReference>